<dbReference type="SUPFAM" id="SSF55846">
    <property type="entry name" value="N-acetylmuramoyl-L-alanine amidase-like"/>
    <property type="match status" value="1"/>
</dbReference>
<gene>
    <name evidence="6" type="ORF">E4T82_05570</name>
</gene>
<dbReference type="InterPro" id="IPR051206">
    <property type="entry name" value="NAMLAA_amidase_2"/>
</dbReference>
<feature type="domain" description="N-acetylmuramoyl-L-alanine amidase" evidence="5">
    <location>
        <begin position="7"/>
        <end position="155"/>
    </location>
</feature>
<proteinExistence type="predicted"/>
<dbReference type="Gene3D" id="3.40.80.10">
    <property type="entry name" value="Peptidoglycan recognition protein-like"/>
    <property type="match status" value="1"/>
</dbReference>
<accession>A0A4Y9JDE0</accession>
<dbReference type="Proteomes" id="UP000297253">
    <property type="component" value="Unassembled WGS sequence"/>
</dbReference>
<sequence length="252" mass="28361">MVKKINVSLMNAGSLWSIKGVVIHNDAGSTLGTPEWYVNWLRGRDKSLGIAHYYITRDAIARVVDTDKIAYHTGDGFTSTSGNANYIGYEVCQSMGASDKDFLANEEMTFMQVAEDMLFYNLPVNRETVRLHREFVPTSCPHRSWDLHGQSVNAVKDYFISRIKHYQSIGKTVDEMIAGSSKNLENTNITKETDDMAILISAEKRGIAMVQGGRFLPVLDIKDVGKLEERIGSKVVQISQRTFDEWQKRGSK</sequence>
<dbReference type="GO" id="GO:0009254">
    <property type="term" value="P:peptidoglycan turnover"/>
    <property type="evidence" value="ECO:0007669"/>
    <property type="project" value="TreeGrafter"/>
</dbReference>
<keyword evidence="3" id="KW-0378">Hydrolase</keyword>
<dbReference type="GO" id="GO:0009253">
    <property type="term" value="P:peptidoglycan catabolic process"/>
    <property type="evidence" value="ECO:0007669"/>
    <property type="project" value="InterPro"/>
</dbReference>
<dbReference type="Pfam" id="PF01510">
    <property type="entry name" value="Amidase_2"/>
    <property type="match status" value="1"/>
</dbReference>
<comment type="catalytic activity">
    <reaction evidence="1">
        <text>Hydrolyzes the link between N-acetylmuramoyl residues and L-amino acid residues in certain cell-wall glycopeptides.</text>
        <dbReference type="EC" id="3.5.1.28"/>
    </reaction>
</comment>
<dbReference type="EC" id="3.5.1.28" evidence="2"/>
<dbReference type="InterPro" id="IPR002502">
    <property type="entry name" value="Amidase_domain"/>
</dbReference>
<evidence type="ECO:0000313" key="6">
    <source>
        <dbReference type="EMBL" id="TFU97934.1"/>
    </source>
</evidence>
<evidence type="ECO:0000259" key="5">
    <source>
        <dbReference type="SMART" id="SM00644"/>
    </source>
</evidence>
<name>A0A4Y9JDE0_9STRE</name>
<dbReference type="InterPro" id="IPR036505">
    <property type="entry name" value="Amidase/PGRP_sf"/>
</dbReference>
<evidence type="ECO:0000256" key="3">
    <source>
        <dbReference type="ARBA" id="ARBA00022801"/>
    </source>
</evidence>
<dbReference type="CDD" id="cd06583">
    <property type="entry name" value="PGRP"/>
    <property type="match status" value="1"/>
</dbReference>
<dbReference type="PANTHER" id="PTHR30417:SF1">
    <property type="entry name" value="N-ACETYLMURAMOYL-L-ALANINE AMIDASE AMID"/>
    <property type="match status" value="1"/>
</dbReference>
<comment type="caution">
    <text evidence="6">The sequence shown here is derived from an EMBL/GenBank/DDBJ whole genome shotgun (WGS) entry which is preliminary data.</text>
</comment>
<dbReference type="EMBL" id="SPPD01000006">
    <property type="protein sequence ID" value="TFU97934.1"/>
    <property type="molecule type" value="Genomic_DNA"/>
</dbReference>
<evidence type="ECO:0000256" key="2">
    <source>
        <dbReference type="ARBA" id="ARBA00011901"/>
    </source>
</evidence>
<dbReference type="SMART" id="SM00644">
    <property type="entry name" value="Ami_2"/>
    <property type="match status" value="1"/>
</dbReference>
<dbReference type="PANTHER" id="PTHR30417">
    <property type="entry name" value="N-ACETYLMURAMOYL-L-ALANINE AMIDASE AMID"/>
    <property type="match status" value="1"/>
</dbReference>
<dbReference type="RefSeq" id="WP_135181881.1">
    <property type="nucleotide sequence ID" value="NZ_JADGKZ010000006.1"/>
</dbReference>
<reference evidence="6 7" key="1">
    <citation type="submission" date="2019-03" db="EMBL/GenBank/DDBJ databases">
        <title>Diversity of the mouse oral microbiome.</title>
        <authorList>
            <person name="Joseph S."/>
            <person name="Aduse-Opoku J."/>
            <person name="Curtis M."/>
            <person name="Wade W."/>
            <person name="Hashim A."/>
        </authorList>
    </citation>
    <scope>NUCLEOTIDE SEQUENCE [LARGE SCALE GENOMIC DNA]</scope>
    <source>
        <strain evidence="6 7">WM131</strain>
    </source>
</reference>
<evidence type="ECO:0000313" key="7">
    <source>
        <dbReference type="Proteomes" id="UP000297253"/>
    </source>
</evidence>
<dbReference type="AlphaFoldDB" id="A0A4Y9JDE0"/>
<dbReference type="GO" id="GO:0008745">
    <property type="term" value="F:N-acetylmuramoyl-L-alanine amidase activity"/>
    <property type="evidence" value="ECO:0007669"/>
    <property type="project" value="UniProtKB-EC"/>
</dbReference>
<dbReference type="GO" id="GO:0071555">
    <property type="term" value="P:cell wall organization"/>
    <property type="evidence" value="ECO:0007669"/>
    <property type="project" value="UniProtKB-KW"/>
</dbReference>
<keyword evidence="4" id="KW-0961">Cell wall biogenesis/degradation</keyword>
<organism evidence="6 7">
    <name type="scientific">Streptococcus cuniculi</name>
    <dbReference type="NCBI Taxonomy" id="1432788"/>
    <lineage>
        <taxon>Bacteria</taxon>
        <taxon>Bacillati</taxon>
        <taxon>Bacillota</taxon>
        <taxon>Bacilli</taxon>
        <taxon>Lactobacillales</taxon>
        <taxon>Streptococcaceae</taxon>
        <taxon>Streptococcus</taxon>
    </lineage>
</organism>
<evidence type="ECO:0000256" key="1">
    <source>
        <dbReference type="ARBA" id="ARBA00001561"/>
    </source>
</evidence>
<evidence type="ECO:0000256" key="4">
    <source>
        <dbReference type="ARBA" id="ARBA00023316"/>
    </source>
</evidence>
<dbReference type="OrthoDB" id="2156809at2"/>
<protein>
    <recommendedName>
        <fullName evidence="2">N-acetylmuramoyl-L-alanine amidase</fullName>
        <ecNumber evidence="2">3.5.1.28</ecNumber>
    </recommendedName>
</protein>